<dbReference type="STRING" id="763407.A0A162ZT37"/>
<proteinExistence type="predicted"/>
<dbReference type="OrthoDB" id="8951911at2759"/>
<keyword evidence="4" id="KW-1185">Reference proteome</keyword>
<dbReference type="PANTHER" id="PTHR46564">
    <property type="entry name" value="TRANSPOSASE"/>
    <property type="match status" value="1"/>
</dbReference>
<dbReference type="InterPro" id="IPR036397">
    <property type="entry name" value="RNaseH_sf"/>
</dbReference>
<evidence type="ECO:0000313" key="3">
    <source>
        <dbReference type="EMBL" id="OAD68851.1"/>
    </source>
</evidence>
<organism evidence="3 4">
    <name type="scientific">Phycomyces blakesleeanus (strain ATCC 8743b / DSM 1359 / FGSC 10004 / NBRC 33097 / NRRL 1555)</name>
    <dbReference type="NCBI Taxonomy" id="763407"/>
    <lineage>
        <taxon>Eukaryota</taxon>
        <taxon>Fungi</taxon>
        <taxon>Fungi incertae sedis</taxon>
        <taxon>Mucoromycota</taxon>
        <taxon>Mucoromycotina</taxon>
        <taxon>Mucoromycetes</taxon>
        <taxon>Mucorales</taxon>
        <taxon>Phycomycetaceae</taxon>
        <taxon>Phycomyces</taxon>
    </lineage>
</organism>
<dbReference type="InParanoid" id="A0A162ZT37"/>
<accession>A0A162ZT37</accession>
<dbReference type="GeneID" id="29002623"/>
<feature type="chain" id="PRO_5007841335" evidence="1">
    <location>
        <begin position="25"/>
        <end position="307"/>
    </location>
</feature>
<dbReference type="Proteomes" id="UP000077315">
    <property type="component" value="Unassembled WGS sequence"/>
</dbReference>
<dbReference type="EMBL" id="KV440993">
    <property type="protein sequence ID" value="OAD68851.1"/>
    <property type="molecule type" value="Genomic_DNA"/>
</dbReference>
<sequence>MLYATKIKALMMIHMLLCLKLNFGIEIAIWDINLDTAAKTNRHIHYRNSYGCKLRLEETRSVKYKPLGGDLRSIIEEHHKCFILDVIAENSTITLEELRLEVISHFDDVKNVSVSTLCKYLRHFVRITLKRATPIEEKRNNEITLAKRHDFILSLQPEGILYYQNCIFIDEAGFNFNLIKGRARTKAGQPALVMTSQIFKNFVQQLVEKLDRANAGPYHLVVDNARIHYNSSLREWLEQINKHTLRFLPPYSLFLNSVEKCFSKLFFFVKKHPLDSQKTLMGRIKDGSHSITKRDCEGWFSIQFIIT</sequence>
<dbReference type="Pfam" id="PF13358">
    <property type="entry name" value="DDE_3"/>
    <property type="match status" value="1"/>
</dbReference>
<keyword evidence="3" id="KW-0371">Homeobox</keyword>
<reference evidence="4" key="1">
    <citation type="submission" date="2015-06" db="EMBL/GenBank/DDBJ databases">
        <title>Expansion of signal transduction pathways in fungi by whole-genome duplication.</title>
        <authorList>
            <consortium name="DOE Joint Genome Institute"/>
            <person name="Corrochano L.M."/>
            <person name="Kuo A."/>
            <person name="Marcet-Houben M."/>
            <person name="Polaino S."/>
            <person name="Salamov A."/>
            <person name="Villalobos J.M."/>
            <person name="Alvarez M.I."/>
            <person name="Avalos J."/>
            <person name="Benito E.P."/>
            <person name="Benoit I."/>
            <person name="Burger G."/>
            <person name="Camino L.P."/>
            <person name="Canovas D."/>
            <person name="Cerda-Olmedo E."/>
            <person name="Cheng J.-F."/>
            <person name="Dominguez A."/>
            <person name="Elias M."/>
            <person name="Eslava A.P."/>
            <person name="Glaser F."/>
            <person name="Grimwood J."/>
            <person name="Gutierrez G."/>
            <person name="Heitman J."/>
            <person name="Henrissat B."/>
            <person name="Iturriaga E.A."/>
            <person name="Lang B.F."/>
            <person name="Lavin J.L."/>
            <person name="Lee S."/>
            <person name="Li W."/>
            <person name="Lindquist E."/>
            <person name="Lopez-Garcia S."/>
            <person name="Luque E.M."/>
            <person name="Marcos A.T."/>
            <person name="Martin J."/>
            <person name="McCluskey K."/>
            <person name="Medina H.R."/>
            <person name="Miralles-Duran A."/>
            <person name="Miyazaki A."/>
            <person name="Munoz-Torres E."/>
            <person name="Oguiza J.A."/>
            <person name="Ohm R."/>
            <person name="Olmedo M."/>
            <person name="Orejas M."/>
            <person name="Ortiz-Castellanos L."/>
            <person name="Pisabarro A.G."/>
            <person name="Rodriguez-Romero J."/>
            <person name="Ruiz-Herrera J."/>
            <person name="Ruiz-Vazquez R."/>
            <person name="Sanz C."/>
            <person name="Schackwitz W."/>
            <person name="Schmutz J."/>
            <person name="Shahriari M."/>
            <person name="Shelest E."/>
            <person name="Silva-Franco F."/>
            <person name="Soanes D."/>
            <person name="Syed K."/>
            <person name="Tagua V.G."/>
            <person name="Talbot N.J."/>
            <person name="Thon M."/>
            <person name="De vries R.P."/>
            <person name="Wiebenga A."/>
            <person name="Yadav J.S."/>
            <person name="Braun E.L."/>
            <person name="Baker S."/>
            <person name="Garre V."/>
            <person name="Horwitz B."/>
            <person name="Torres-Martinez S."/>
            <person name="Idnurm A."/>
            <person name="Herrera-Estrella A."/>
            <person name="Gabaldon T."/>
            <person name="Grigoriev I.V."/>
        </authorList>
    </citation>
    <scope>NUCLEOTIDE SEQUENCE [LARGE SCALE GENOMIC DNA]</scope>
    <source>
        <strain evidence="4">NRRL 1555(-)</strain>
    </source>
</reference>
<evidence type="ECO:0000256" key="1">
    <source>
        <dbReference type="SAM" id="SignalP"/>
    </source>
</evidence>
<evidence type="ECO:0000259" key="2">
    <source>
        <dbReference type="Pfam" id="PF13358"/>
    </source>
</evidence>
<evidence type="ECO:0000313" key="4">
    <source>
        <dbReference type="Proteomes" id="UP000077315"/>
    </source>
</evidence>
<feature type="domain" description="Tc1-like transposase DDE" evidence="2">
    <location>
        <begin position="194"/>
        <end position="280"/>
    </location>
</feature>
<feature type="signal peptide" evidence="1">
    <location>
        <begin position="1"/>
        <end position="24"/>
    </location>
</feature>
<dbReference type="VEuPathDB" id="FungiDB:PHYBLDRAFT_66962"/>
<dbReference type="AlphaFoldDB" id="A0A162ZT37"/>
<gene>
    <name evidence="3" type="ORF">PHYBLDRAFT_66962</name>
</gene>
<dbReference type="InterPro" id="IPR038717">
    <property type="entry name" value="Tc1-like_DDE_dom"/>
</dbReference>
<keyword evidence="1" id="KW-0732">Signal</keyword>
<name>A0A162ZT37_PHYB8</name>
<protein>
    <submittedName>
        <fullName evidence="3">Homeodomain-like DNA binding domain-containing transcription factor</fullName>
    </submittedName>
</protein>
<dbReference type="PANTHER" id="PTHR46564:SF1">
    <property type="entry name" value="TRANSPOSASE"/>
    <property type="match status" value="1"/>
</dbReference>
<dbReference type="RefSeq" id="XP_018286891.1">
    <property type="nucleotide sequence ID" value="XM_018441717.1"/>
</dbReference>
<keyword evidence="3" id="KW-0238">DNA-binding</keyword>
<dbReference type="GO" id="GO:0003677">
    <property type="term" value="F:DNA binding"/>
    <property type="evidence" value="ECO:0007669"/>
    <property type="project" value="UniProtKB-KW"/>
</dbReference>
<dbReference type="Gene3D" id="3.30.420.10">
    <property type="entry name" value="Ribonuclease H-like superfamily/Ribonuclease H"/>
    <property type="match status" value="1"/>
</dbReference>